<dbReference type="OrthoDB" id="428665at2"/>
<evidence type="ECO:0008006" key="3">
    <source>
        <dbReference type="Google" id="ProtNLM"/>
    </source>
</evidence>
<dbReference type="Gene3D" id="1.10.1220.10">
    <property type="entry name" value="Met repressor-like"/>
    <property type="match status" value="1"/>
</dbReference>
<dbReference type="InterPro" id="IPR010985">
    <property type="entry name" value="Ribbon_hlx_hlx"/>
</dbReference>
<dbReference type="GO" id="GO:0006355">
    <property type="term" value="P:regulation of DNA-templated transcription"/>
    <property type="evidence" value="ECO:0007669"/>
    <property type="project" value="InterPro"/>
</dbReference>
<dbReference type="EMBL" id="MJIC01000016">
    <property type="protein sequence ID" value="OFI32792.1"/>
    <property type="molecule type" value="Genomic_DNA"/>
</dbReference>
<keyword evidence="2" id="KW-1185">Reference proteome</keyword>
<proteinExistence type="predicted"/>
<evidence type="ECO:0000313" key="2">
    <source>
        <dbReference type="Proteomes" id="UP000176037"/>
    </source>
</evidence>
<name>A0A1E8FA44_9ALTE</name>
<dbReference type="InterPro" id="IPR008651">
    <property type="entry name" value="Uncharacterised_HicB"/>
</dbReference>
<reference evidence="1 2" key="1">
    <citation type="submission" date="2016-09" db="EMBL/GenBank/DDBJ databases">
        <title>Alteromonas lipolytica, a new species isolated from sea water.</title>
        <authorList>
            <person name="Wu Y.-H."/>
            <person name="Cheng H."/>
            <person name="Xu X.-W."/>
        </authorList>
    </citation>
    <scope>NUCLEOTIDE SEQUENCE [LARGE SCALE GENOMIC DNA]</scope>
    <source>
        <strain evidence="1 2">JW12</strain>
    </source>
</reference>
<evidence type="ECO:0000313" key="1">
    <source>
        <dbReference type="EMBL" id="OFI32792.1"/>
    </source>
</evidence>
<sequence>MSQFSLRLPDSVMEEAKRLAEDDQVSLNQFFLAAISEKLGELKTRKFFQQRAAGADVQEALNILDSLPMNEAPVKGDEIG</sequence>
<dbReference type="AlphaFoldDB" id="A0A1E8FA44"/>
<protein>
    <recommendedName>
        <fullName evidence="3">CopG family transcriptional regulator</fullName>
    </recommendedName>
</protein>
<dbReference type="Pfam" id="PF05534">
    <property type="entry name" value="HicB"/>
    <property type="match status" value="1"/>
</dbReference>
<gene>
    <name evidence="1" type="ORF">BFC17_06495</name>
</gene>
<organism evidence="1 2">
    <name type="scientific">Alteromonas lipolytica</name>
    <dbReference type="NCBI Taxonomy" id="1856405"/>
    <lineage>
        <taxon>Bacteria</taxon>
        <taxon>Pseudomonadati</taxon>
        <taxon>Pseudomonadota</taxon>
        <taxon>Gammaproteobacteria</taxon>
        <taxon>Alteromonadales</taxon>
        <taxon>Alteromonadaceae</taxon>
        <taxon>Alteromonas/Salinimonas group</taxon>
        <taxon>Alteromonas</taxon>
    </lineage>
</organism>
<dbReference type="InterPro" id="IPR013321">
    <property type="entry name" value="Arc_rbn_hlx_hlx"/>
</dbReference>
<dbReference type="RefSeq" id="WP_070178320.1">
    <property type="nucleotide sequence ID" value="NZ_BMJR01000005.1"/>
</dbReference>
<dbReference type="Proteomes" id="UP000176037">
    <property type="component" value="Unassembled WGS sequence"/>
</dbReference>
<accession>A0A1E8FA44</accession>
<dbReference type="SUPFAM" id="SSF47598">
    <property type="entry name" value="Ribbon-helix-helix"/>
    <property type="match status" value="1"/>
</dbReference>
<comment type="caution">
    <text evidence="1">The sequence shown here is derived from an EMBL/GenBank/DDBJ whole genome shotgun (WGS) entry which is preliminary data.</text>
</comment>